<dbReference type="OrthoDB" id="9983318at2759"/>
<dbReference type="AlphaFoldDB" id="A0A8J1UM16"/>
<keyword evidence="3" id="KW-1133">Transmembrane helix</keyword>
<comment type="caution">
    <text evidence="9">The sequence shown here is derived from an EMBL/GenBank/DDBJ whole genome shotgun (WGS) entry which is preliminary data.</text>
</comment>
<comment type="similarity">
    <text evidence="8">Belongs to the G-protein coupled receptor 1 family.</text>
</comment>
<dbReference type="Proteomes" id="UP000749559">
    <property type="component" value="Unassembled WGS sequence"/>
</dbReference>
<reference evidence="9" key="1">
    <citation type="submission" date="2022-03" db="EMBL/GenBank/DDBJ databases">
        <authorList>
            <person name="Martin C."/>
        </authorList>
    </citation>
    <scope>NUCLEOTIDE SEQUENCE</scope>
</reference>
<accession>A0A8J1UM16</accession>
<dbReference type="Gene3D" id="1.20.1070.10">
    <property type="entry name" value="Rhodopsin 7-helix transmembrane proteins"/>
    <property type="match status" value="1"/>
</dbReference>
<evidence type="ECO:0000256" key="1">
    <source>
        <dbReference type="ARBA" id="ARBA00004141"/>
    </source>
</evidence>
<evidence type="ECO:0000313" key="10">
    <source>
        <dbReference type="Proteomes" id="UP000749559"/>
    </source>
</evidence>
<evidence type="ECO:0000256" key="4">
    <source>
        <dbReference type="ARBA" id="ARBA00023040"/>
    </source>
</evidence>
<dbReference type="SUPFAM" id="SSF81321">
    <property type="entry name" value="Family A G protein-coupled receptor-like"/>
    <property type="match status" value="1"/>
</dbReference>
<name>A0A8J1UM16_OWEFU</name>
<keyword evidence="10" id="KW-1185">Reference proteome</keyword>
<dbReference type="GO" id="GO:0004930">
    <property type="term" value="F:G protein-coupled receptor activity"/>
    <property type="evidence" value="ECO:0007669"/>
    <property type="project" value="UniProtKB-KW"/>
</dbReference>
<comment type="subcellular location">
    <subcellularLocation>
        <location evidence="1">Membrane</location>
        <topology evidence="1">Multi-pass membrane protein</topology>
    </subcellularLocation>
</comment>
<evidence type="ECO:0000313" key="9">
    <source>
        <dbReference type="EMBL" id="CAH1792767.1"/>
    </source>
</evidence>
<evidence type="ECO:0000256" key="5">
    <source>
        <dbReference type="ARBA" id="ARBA00023136"/>
    </source>
</evidence>
<sequence length="467" mass="51778">MQLQFVLLIGVVLDMVVSVNQQYINGTIFSASRDDSASFSTDTALTVTDTASASFSTDTALAVTKASASLSSDEMLTITDTGSASFSSDTALAVTSTAPFVTQELNDGTDSYDRKINDERNAIEKLNDTTIDATTQQLNTSLKVELWKYGGTILIALGVPSNILSILVFRGEHLRSSPTALALTVLAVTDLFNLLISGLGLTLKIGFGLSHVLLPDLGYWPCKIGMTVMYVMTDFSSWIVAVISIERCIAVGLPHRAQSLCTKQKVVGALSLSFLILLAWNLQIGWIFTYTEDTAHFTDCTWNPDFIHYASIYFVWQDLIMLSFIPLSVVVICNIIIINVVFKQQRKRMSMMTGELTAAQKRTTNSMALMLIAVSAVLCISTMPVTVFNVWVEFMDKTIENQMFAEKYAVVFVWMLYINYSVNFWLYVFAGSKFRSSLFEMFKCRSVSSQESSTRNVYVPPQSVEHI</sequence>
<gene>
    <name evidence="9" type="ORF">OFUS_LOCUS17699</name>
</gene>
<dbReference type="PANTHER" id="PTHR24243:SF230">
    <property type="entry name" value="G-PROTEIN COUPLED RECEPTORS FAMILY 1 PROFILE DOMAIN-CONTAINING PROTEIN"/>
    <property type="match status" value="1"/>
</dbReference>
<evidence type="ECO:0000256" key="2">
    <source>
        <dbReference type="ARBA" id="ARBA00022692"/>
    </source>
</evidence>
<dbReference type="InterPro" id="IPR000276">
    <property type="entry name" value="GPCR_Rhodpsn"/>
</dbReference>
<dbReference type="Pfam" id="PF00001">
    <property type="entry name" value="7tm_1"/>
    <property type="match status" value="1"/>
</dbReference>
<dbReference type="PROSITE" id="PS50262">
    <property type="entry name" value="G_PROTEIN_RECEP_F1_2"/>
    <property type="match status" value="1"/>
</dbReference>
<keyword evidence="7 8" id="KW-0807">Transducer</keyword>
<keyword evidence="4 8" id="KW-0297">G-protein coupled receptor</keyword>
<evidence type="ECO:0000256" key="8">
    <source>
        <dbReference type="RuleBase" id="RU000688"/>
    </source>
</evidence>
<dbReference type="EMBL" id="CAIIXF020000008">
    <property type="protein sequence ID" value="CAH1792767.1"/>
    <property type="molecule type" value="Genomic_DNA"/>
</dbReference>
<proteinExistence type="inferred from homology"/>
<evidence type="ECO:0000256" key="3">
    <source>
        <dbReference type="ARBA" id="ARBA00022989"/>
    </source>
</evidence>
<keyword evidence="5" id="KW-0472">Membrane</keyword>
<protein>
    <submittedName>
        <fullName evidence="9">Uncharacterized protein</fullName>
    </submittedName>
</protein>
<keyword evidence="2 8" id="KW-0812">Transmembrane</keyword>
<dbReference type="InterPro" id="IPR017452">
    <property type="entry name" value="GPCR_Rhodpsn_7TM"/>
</dbReference>
<keyword evidence="6 8" id="KW-0675">Receptor</keyword>
<evidence type="ECO:0000256" key="6">
    <source>
        <dbReference type="ARBA" id="ARBA00023170"/>
    </source>
</evidence>
<dbReference type="PRINTS" id="PR00237">
    <property type="entry name" value="GPCRRHODOPSN"/>
</dbReference>
<dbReference type="PROSITE" id="PS00237">
    <property type="entry name" value="G_PROTEIN_RECEP_F1_1"/>
    <property type="match status" value="1"/>
</dbReference>
<dbReference type="PANTHER" id="PTHR24243">
    <property type="entry name" value="G-PROTEIN COUPLED RECEPTOR"/>
    <property type="match status" value="1"/>
</dbReference>
<organism evidence="9 10">
    <name type="scientific">Owenia fusiformis</name>
    <name type="common">Polychaete worm</name>
    <dbReference type="NCBI Taxonomy" id="6347"/>
    <lineage>
        <taxon>Eukaryota</taxon>
        <taxon>Metazoa</taxon>
        <taxon>Spiralia</taxon>
        <taxon>Lophotrochozoa</taxon>
        <taxon>Annelida</taxon>
        <taxon>Polychaeta</taxon>
        <taxon>Sedentaria</taxon>
        <taxon>Canalipalpata</taxon>
        <taxon>Sabellida</taxon>
        <taxon>Oweniida</taxon>
        <taxon>Oweniidae</taxon>
        <taxon>Owenia</taxon>
    </lineage>
</organism>
<dbReference type="GO" id="GO:0005886">
    <property type="term" value="C:plasma membrane"/>
    <property type="evidence" value="ECO:0007669"/>
    <property type="project" value="TreeGrafter"/>
</dbReference>
<evidence type="ECO:0000256" key="7">
    <source>
        <dbReference type="ARBA" id="ARBA00023224"/>
    </source>
</evidence>